<evidence type="ECO:0000256" key="1">
    <source>
        <dbReference type="ARBA" id="ARBA00007932"/>
    </source>
</evidence>
<reference evidence="5 6" key="1">
    <citation type="journal article" date="2019" name="Gigascience">
        <title>Whole-genome sequence of the oriental lung fluke Paragonimus westermani.</title>
        <authorList>
            <person name="Oey H."/>
            <person name="Zakrzewski M."/>
            <person name="Narain K."/>
            <person name="Devi K.R."/>
            <person name="Agatsuma T."/>
            <person name="Nawaratna S."/>
            <person name="Gobert G.N."/>
            <person name="Jones M.K."/>
            <person name="Ragan M.A."/>
            <person name="McManus D.P."/>
            <person name="Krause L."/>
        </authorList>
    </citation>
    <scope>NUCLEOTIDE SEQUENCE [LARGE SCALE GENOMIC DNA]</scope>
    <source>
        <strain evidence="5 6">IND2009</strain>
    </source>
</reference>
<comment type="caution">
    <text evidence="5">The sequence shown here is derived from an EMBL/GenBank/DDBJ whole genome shotgun (WGS) entry which is preliminary data.</text>
</comment>
<dbReference type="AlphaFoldDB" id="A0A5J4NA33"/>
<organism evidence="5 6">
    <name type="scientific">Paragonimus westermani</name>
    <dbReference type="NCBI Taxonomy" id="34504"/>
    <lineage>
        <taxon>Eukaryota</taxon>
        <taxon>Metazoa</taxon>
        <taxon>Spiralia</taxon>
        <taxon>Lophotrochozoa</taxon>
        <taxon>Platyhelminthes</taxon>
        <taxon>Trematoda</taxon>
        <taxon>Digenea</taxon>
        <taxon>Plagiorchiida</taxon>
        <taxon>Troglotremata</taxon>
        <taxon>Troglotrematidae</taxon>
        <taxon>Paragonimus</taxon>
    </lineage>
</organism>
<evidence type="ECO:0000313" key="5">
    <source>
        <dbReference type="EMBL" id="KAA3672434.1"/>
    </source>
</evidence>
<dbReference type="PANTHER" id="PTHR10517">
    <property type="entry name" value="FOLATE RECEPTOR"/>
    <property type="match status" value="1"/>
</dbReference>
<dbReference type="Proteomes" id="UP000324629">
    <property type="component" value="Unassembled WGS sequence"/>
</dbReference>
<keyword evidence="5" id="KW-0675">Receptor</keyword>
<feature type="domain" description="Folate receptor-like" evidence="4">
    <location>
        <begin position="52"/>
        <end position="129"/>
    </location>
</feature>
<sequence>MALTLLIQAKLCFTDNRLNHIRTVDEYISTCPVRVEDNKTTPRAGPGDKIPISEKCAQFFLRDLCHYECSPHMGPWLVKTTRKIGVERAFGVPLCVDDCDAWWDACKTEQTCVRDWSVEFEWHSAKTTRLQTIVSTLTALMLSIRVPLVPEHKPSKNCTTPQGLFLYNFLTFESYLSPHIFDRTVGKVNDALNETLPCQDDAINFTAIR</sequence>
<dbReference type="GO" id="GO:0038023">
    <property type="term" value="F:signaling receptor activity"/>
    <property type="evidence" value="ECO:0007669"/>
    <property type="project" value="TreeGrafter"/>
</dbReference>
<gene>
    <name evidence="5" type="ORF">DEA37_0000813</name>
</gene>
<name>A0A5J4NA33_9TREM</name>
<comment type="similarity">
    <text evidence="1">Belongs to the folate receptor family.</text>
</comment>
<dbReference type="GO" id="GO:0009897">
    <property type="term" value="C:external side of plasma membrane"/>
    <property type="evidence" value="ECO:0007669"/>
    <property type="project" value="TreeGrafter"/>
</dbReference>
<dbReference type="EMBL" id="QNGE01004906">
    <property type="protein sequence ID" value="KAA3672434.1"/>
    <property type="molecule type" value="Genomic_DNA"/>
</dbReference>
<evidence type="ECO:0000259" key="4">
    <source>
        <dbReference type="Pfam" id="PF03024"/>
    </source>
</evidence>
<evidence type="ECO:0000313" key="6">
    <source>
        <dbReference type="Proteomes" id="UP000324629"/>
    </source>
</evidence>
<evidence type="ECO:0000256" key="2">
    <source>
        <dbReference type="ARBA" id="ARBA00022729"/>
    </source>
</evidence>
<evidence type="ECO:0000256" key="3">
    <source>
        <dbReference type="ARBA" id="ARBA00023157"/>
    </source>
</evidence>
<keyword evidence="2" id="KW-0732">Signal</keyword>
<dbReference type="Pfam" id="PF03024">
    <property type="entry name" value="Folate_rec"/>
    <property type="match status" value="1"/>
</dbReference>
<accession>A0A5J4NA33</accession>
<keyword evidence="6" id="KW-1185">Reference proteome</keyword>
<dbReference type="InterPro" id="IPR018143">
    <property type="entry name" value="Folate_rcpt-like"/>
</dbReference>
<proteinExistence type="inferred from homology"/>
<dbReference type="PANTHER" id="PTHR10517:SF14">
    <property type="entry name" value="FOLATE RECEPTOR 1-RELATED"/>
    <property type="match status" value="1"/>
</dbReference>
<keyword evidence="3" id="KW-1015">Disulfide bond</keyword>
<protein>
    <submittedName>
        <fullName evidence="5">Folate receptor</fullName>
    </submittedName>
</protein>
<dbReference type="InterPro" id="IPR004269">
    <property type="entry name" value="Folate_rcpt"/>
</dbReference>